<comment type="function">
    <text evidence="8">Catalyzes the deamination of adenosine to inosine at the wobble position 34 of tRNA(Arg2).</text>
</comment>
<dbReference type="InterPro" id="IPR028883">
    <property type="entry name" value="tRNA_aden_deaminase"/>
</dbReference>
<dbReference type="PANTHER" id="PTHR11079">
    <property type="entry name" value="CYTOSINE DEAMINASE FAMILY MEMBER"/>
    <property type="match status" value="1"/>
</dbReference>
<gene>
    <name evidence="8" type="primary">tadA</name>
    <name evidence="10" type="ORF">BECKDK2373C_GA0170839_100542</name>
</gene>
<comment type="cofactor">
    <cofactor evidence="8">
        <name>Zn(2+)</name>
        <dbReference type="ChEBI" id="CHEBI:29105"/>
    </cofactor>
    <text evidence="8">Binds 1 zinc ion per subunit.</text>
</comment>
<sequence>MASKCSATKCKLRFLDHFCLVMKHNSSFAVASVAANYGDAAQRDEHWMRRALALAAQAAQAGEVPVGAVLVKDDCEIAAGFNRPIGDNDPTAHAEIVALRAGANALGNYRLPETWLYVTLEPCAMCAGAIIQARVEGVVFGATDPRAGAGGSVFDVLGSDVLNHRPLCRGGVLAAESRERLREFFAARRSNCKTRIALHNKAKMAEKAEFTQRK</sequence>
<dbReference type="PANTHER" id="PTHR11079:SF202">
    <property type="entry name" value="TRNA-SPECIFIC ADENOSINE DEAMINASE"/>
    <property type="match status" value="1"/>
</dbReference>
<evidence type="ECO:0000256" key="4">
    <source>
        <dbReference type="ARBA" id="ARBA00022723"/>
    </source>
</evidence>
<dbReference type="NCBIfam" id="NF008113">
    <property type="entry name" value="PRK10860.1"/>
    <property type="match status" value="1"/>
</dbReference>
<dbReference type="GO" id="GO:0002100">
    <property type="term" value="P:tRNA wobble adenosine to inosine editing"/>
    <property type="evidence" value="ECO:0007669"/>
    <property type="project" value="UniProtKB-UniRule"/>
</dbReference>
<organism evidence="10">
    <name type="scientific">Candidatus Kentrum sp. DK</name>
    <dbReference type="NCBI Taxonomy" id="2126562"/>
    <lineage>
        <taxon>Bacteria</taxon>
        <taxon>Pseudomonadati</taxon>
        <taxon>Pseudomonadota</taxon>
        <taxon>Gammaproteobacteria</taxon>
        <taxon>Candidatus Kentrum</taxon>
    </lineage>
</organism>
<keyword evidence="4 8" id="KW-0479">Metal-binding</keyword>
<evidence type="ECO:0000256" key="8">
    <source>
        <dbReference type="HAMAP-Rule" id="MF_00972"/>
    </source>
</evidence>
<comment type="catalytic activity">
    <reaction evidence="7 8">
        <text>adenosine(34) in tRNA + H2O + H(+) = inosine(34) in tRNA + NH4(+)</text>
        <dbReference type="Rhea" id="RHEA:43168"/>
        <dbReference type="Rhea" id="RHEA-COMP:10373"/>
        <dbReference type="Rhea" id="RHEA-COMP:10374"/>
        <dbReference type="ChEBI" id="CHEBI:15377"/>
        <dbReference type="ChEBI" id="CHEBI:15378"/>
        <dbReference type="ChEBI" id="CHEBI:28938"/>
        <dbReference type="ChEBI" id="CHEBI:74411"/>
        <dbReference type="ChEBI" id="CHEBI:82852"/>
        <dbReference type="EC" id="3.5.4.33"/>
    </reaction>
</comment>
<feature type="binding site" evidence="8">
    <location>
        <position position="126"/>
    </location>
    <ligand>
        <name>Zn(2+)</name>
        <dbReference type="ChEBI" id="CHEBI:29105"/>
        <note>catalytic</note>
    </ligand>
</feature>
<comment type="subunit">
    <text evidence="2 8">Homodimer.</text>
</comment>
<dbReference type="CDD" id="cd01285">
    <property type="entry name" value="nucleoside_deaminase"/>
    <property type="match status" value="1"/>
</dbReference>
<accession>A0A450RW82</accession>
<dbReference type="Gene3D" id="3.40.140.10">
    <property type="entry name" value="Cytidine Deaminase, domain 2"/>
    <property type="match status" value="1"/>
</dbReference>
<dbReference type="EMBL" id="CAADEY010000005">
    <property type="protein sequence ID" value="VFJ43392.1"/>
    <property type="molecule type" value="Genomic_DNA"/>
</dbReference>
<evidence type="ECO:0000256" key="3">
    <source>
        <dbReference type="ARBA" id="ARBA00022694"/>
    </source>
</evidence>
<feature type="binding site" evidence="8">
    <location>
        <position position="123"/>
    </location>
    <ligand>
        <name>Zn(2+)</name>
        <dbReference type="ChEBI" id="CHEBI:29105"/>
        <note>catalytic</note>
    </ligand>
</feature>
<keyword evidence="5 8" id="KW-0378">Hydrolase</keyword>
<evidence type="ECO:0000256" key="1">
    <source>
        <dbReference type="ARBA" id="ARBA00010669"/>
    </source>
</evidence>
<protein>
    <recommendedName>
        <fullName evidence="8">tRNA-specific adenosine deaminase</fullName>
        <ecNumber evidence="8">3.5.4.33</ecNumber>
    </recommendedName>
</protein>
<evidence type="ECO:0000256" key="6">
    <source>
        <dbReference type="ARBA" id="ARBA00022833"/>
    </source>
</evidence>
<name>A0A450RW82_9GAMM</name>
<evidence type="ECO:0000259" key="9">
    <source>
        <dbReference type="PROSITE" id="PS51747"/>
    </source>
</evidence>
<feature type="binding site" evidence="8">
    <location>
        <position position="93"/>
    </location>
    <ligand>
        <name>Zn(2+)</name>
        <dbReference type="ChEBI" id="CHEBI:29105"/>
        <note>catalytic</note>
    </ligand>
</feature>
<dbReference type="GO" id="GO:0008270">
    <property type="term" value="F:zinc ion binding"/>
    <property type="evidence" value="ECO:0007669"/>
    <property type="project" value="UniProtKB-UniRule"/>
</dbReference>
<dbReference type="SUPFAM" id="SSF53927">
    <property type="entry name" value="Cytidine deaminase-like"/>
    <property type="match status" value="1"/>
</dbReference>
<evidence type="ECO:0000256" key="7">
    <source>
        <dbReference type="ARBA" id="ARBA00048045"/>
    </source>
</evidence>
<dbReference type="HAMAP" id="MF_00972">
    <property type="entry name" value="tRNA_aden_deaminase"/>
    <property type="match status" value="1"/>
</dbReference>
<evidence type="ECO:0000256" key="5">
    <source>
        <dbReference type="ARBA" id="ARBA00022801"/>
    </source>
</evidence>
<dbReference type="InterPro" id="IPR016192">
    <property type="entry name" value="APOBEC/CMP_deaminase_Zn-bd"/>
</dbReference>
<dbReference type="Pfam" id="PF00383">
    <property type="entry name" value="dCMP_cyt_deam_1"/>
    <property type="match status" value="1"/>
</dbReference>
<dbReference type="PROSITE" id="PS00903">
    <property type="entry name" value="CYT_DCMP_DEAMINASES_1"/>
    <property type="match status" value="1"/>
</dbReference>
<keyword evidence="6 8" id="KW-0862">Zinc</keyword>
<dbReference type="GO" id="GO:0052717">
    <property type="term" value="F:tRNA-specific adenosine-34 deaminase activity"/>
    <property type="evidence" value="ECO:0007669"/>
    <property type="project" value="UniProtKB-UniRule"/>
</dbReference>
<dbReference type="AlphaFoldDB" id="A0A450RW82"/>
<dbReference type="PROSITE" id="PS51747">
    <property type="entry name" value="CYT_DCMP_DEAMINASES_2"/>
    <property type="match status" value="1"/>
</dbReference>
<reference evidence="10" key="1">
    <citation type="submission" date="2019-02" db="EMBL/GenBank/DDBJ databases">
        <authorList>
            <person name="Gruber-Vodicka R. H."/>
            <person name="Seah K. B. B."/>
        </authorList>
    </citation>
    <scope>NUCLEOTIDE SEQUENCE</scope>
    <source>
        <strain evidence="10">BECK_DK161</strain>
    </source>
</reference>
<keyword evidence="3 8" id="KW-0819">tRNA processing</keyword>
<dbReference type="FunFam" id="3.40.140.10:FF:000005">
    <property type="entry name" value="tRNA-specific adenosine deaminase"/>
    <property type="match status" value="1"/>
</dbReference>
<evidence type="ECO:0000313" key="10">
    <source>
        <dbReference type="EMBL" id="VFJ43392.1"/>
    </source>
</evidence>
<dbReference type="InterPro" id="IPR002125">
    <property type="entry name" value="CMP_dCMP_dom"/>
</dbReference>
<feature type="active site" description="Proton donor" evidence="8">
    <location>
        <position position="95"/>
    </location>
</feature>
<feature type="domain" description="CMP/dCMP-type deaminase" evidence="9">
    <location>
        <begin position="42"/>
        <end position="154"/>
    </location>
</feature>
<proteinExistence type="inferred from homology"/>
<comment type="similarity">
    <text evidence="1">Belongs to the cytidine and deoxycytidylate deaminase family. ADAT2 subfamily.</text>
</comment>
<dbReference type="EC" id="3.5.4.33" evidence="8"/>
<dbReference type="InterPro" id="IPR016193">
    <property type="entry name" value="Cytidine_deaminase-like"/>
</dbReference>
<evidence type="ECO:0000256" key="2">
    <source>
        <dbReference type="ARBA" id="ARBA00011738"/>
    </source>
</evidence>